<dbReference type="SUPFAM" id="SSF53335">
    <property type="entry name" value="S-adenosyl-L-methionine-dependent methyltransferases"/>
    <property type="match status" value="1"/>
</dbReference>
<evidence type="ECO:0000259" key="4">
    <source>
        <dbReference type="Pfam" id="PF13649"/>
    </source>
</evidence>
<reference evidence="5 6" key="1">
    <citation type="journal article" date="2010" name="J. Bacteriol.">
        <title>Complete genome sequence of the representative gamma-hexachlorocyclohexane-degrading bacterium Sphingobium japonicum UT26.</title>
        <authorList>
            <person name="Nagata Y."/>
            <person name="Ohtsubo Y."/>
            <person name="Endo R."/>
            <person name="Ichikawa N."/>
            <person name="Ankai A."/>
            <person name="Oguchi A."/>
            <person name="Fukui S."/>
            <person name="Fujita N."/>
            <person name="Tsuda M."/>
        </authorList>
    </citation>
    <scope>NUCLEOTIDE SEQUENCE [LARGE SCALE GENOMIC DNA]</scope>
    <source>
        <strain evidence="6">DSM 16413 / CCM 7287 / MTCC 6362 / UT26 / NBRC 101211 / UT26S</strain>
    </source>
</reference>
<dbReference type="STRING" id="452662.SJA_C2-02600"/>
<accession>D4Z804</accession>
<evidence type="ECO:0000256" key="2">
    <source>
        <dbReference type="ARBA" id="ARBA00022679"/>
    </source>
</evidence>
<dbReference type="AlphaFoldDB" id="D4Z804"/>
<dbReference type="Gene3D" id="3.40.50.150">
    <property type="entry name" value="Vaccinia Virus protein VP39"/>
    <property type="match status" value="1"/>
</dbReference>
<dbReference type="eggNOG" id="COG2227">
    <property type="taxonomic scope" value="Bacteria"/>
</dbReference>
<protein>
    <submittedName>
        <fullName evidence="5">Putative SAM-dependent methyltransferase</fullName>
    </submittedName>
</protein>
<keyword evidence="2 5" id="KW-0808">Transferase</keyword>
<evidence type="ECO:0000256" key="1">
    <source>
        <dbReference type="ARBA" id="ARBA00022603"/>
    </source>
</evidence>
<sequence>MKICYDAGEKRGHMADLSIRSRQEEQMDAPDLDPAVYERVLHDLARVNRWTFTAWPAIAFLNRAIGSARHFRLLDVGFGDGDVLRAVARWARRRGIEAELIGVDLNEKSLAAARHATPPDLAIDYRAGDYLDQPERFDFIISSQVTHHMTDAQLMTFLRHMEAEARMGWLVCDLHRHGFSYWGFPLLARLLRVHRIVREDGRLSIARSFRPGDWAALLPEAGISLDDVRIVRRFSFRLCVERICG</sequence>
<dbReference type="Pfam" id="PF13649">
    <property type="entry name" value="Methyltransf_25"/>
    <property type="match status" value="1"/>
</dbReference>
<name>D4Z804_SPHIU</name>
<dbReference type="PANTHER" id="PTHR43464">
    <property type="entry name" value="METHYLTRANSFERASE"/>
    <property type="match status" value="1"/>
</dbReference>
<gene>
    <name evidence="5" type="ordered locus">SJA_C2-02600</name>
</gene>
<keyword evidence="1 5" id="KW-0489">Methyltransferase</keyword>
<evidence type="ECO:0000313" key="6">
    <source>
        <dbReference type="Proteomes" id="UP000007753"/>
    </source>
</evidence>
<dbReference type="GO" id="GO:0032259">
    <property type="term" value="P:methylation"/>
    <property type="evidence" value="ECO:0007669"/>
    <property type="project" value="UniProtKB-KW"/>
</dbReference>
<proteinExistence type="predicted"/>
<keyword evidence="6" id="KW-1185">Reference proteome</keyword>
<organism evidence="5 6">
    <name type="scientific">Sphingobium indicum (strain DSM 16413 / CCM 7287 / MTCC 6362 / UT26 / NBRC 101211 / UT26S)</name>
    <name type="common">Sphingobium japonicum</name>
    <dbReference type="NCBI Taxonomy" id="452662"/>
    <lineage>
        <taxon>Bacteria</taxon>
        <taxon>Pseudomonadati</taxon>
        <taxon>Pseudomonadota</taxon>
        <taxon>Alphaproteobacteria</taxon>
        <taxon>Sphingomonadales</taxon>
        <taxon>Sphingomonadaceae</taxon>
        <taxon>Sphingobium</taxon>
    </lineage>
</organism>
<dbReference type="EMBL" id="AP010804">
    <property type="protein sequence ID" value="BAI98623.1"/>
    <property type="molecule type" value="Genomic_DNA"/>
</dbReference>
<dbReference type="InterPro" id="IPR041698">
    <property type="entry name" value="Methyltransf_25"/>
</dbReference>
<evidence type="ECO:0000256" key="3">
    <source>
        <dbReference type="ARBA" id="ARBA00022691"/>
    </source>
</evidence>
<evidence type="ECO:0000313" key="5">
    <source>
        <dbReference type="EMBL" id="BAI98623.1"/>
    </source>
</evidence>
<dbReference type="Proteomes" id="UP000007753">
    <property type="component" value="Chromosome 2"/>
</dbReference>
<feature type="domain" description="Methyltransferase" evidence="4">
    <location>
        <begin position="74"/>
        <end position="162"/>
    </location>
</feature>
<dbReference type="GO" id="GO:0008168">
    <property type="term" value="F:methyltransferase activity"/>
    <property type="evidence" value="ECO:0007669"/>
    <property type="project" value="UniProtKB-KW"/>
</dbReference>
<dbReference type="HOGENOM" id="CLU_078235_1_0_5"/>
<dbReference type="InterPro" id="IPR029063">
    <property type="entry name" value="SAM-dependent_MTases_sf"/>
</dbReference>
<dbReference type="CDD" id="cd02440">
    <property type="entry name" value="AdoMet_MTases"/>
    <property type="match status" value="1"/>
</dbReference>
<keyword evidence="3" id="KW-0949">S-adenosyl-L-methionine</keyword>
<dbReference type="KEGG" id="sjp:SJA_C2-02600"/>
<dbReference type="PANTHER" id="PTHR43464:SF19">
    <property type="entry name" value="UBIQUINONE BIOSYNTHESIS O-METHYLTRANSFERASE, MITOCHONDRIAL"/>
    <property type="match status" value="1"/>
</dbReference>